<dbReference type="OrthoDB" id="3635048at2"/>
<feature type="transmembrane region" description="Helical" evidence="2">
    <location>
        <begin position="20"/>
        <end position="42"/>
    </location>
</feature>
<dbReference type="EMBL" id="FNGP01000004">
    <property type="protein sequence ID" value="SDL62392.1"/>
    <property type="molecule type" value="Genomic_DNA"/>
</dbReference>
<name>A0A1G9LKA1_9ACTN</name>
<gene>
    <name evidence="3" type="ORF">SAMN04488242_2141</name>
</gene>
<organism evidence="3 4">
    <name type="scientific">Tessaracoccus oleiagri</name>
    <dbReference type="NCBI Taxonomy" id="686624"/>
    <lineage>
        <taxon>Bacteria</taxon>
        <taxon>Bacillati</taxon>
        <taxon>Actinomycetota</taxon>
        <taxon>Actinomycetes</taxon>
        <taxon>Propionibacteriales</taxon>
        <taxon>Propionibacteriaceae</taxon>
        <taxon>Tessaracoccus</taxon>
    </lineage>
</organism>
<feature type="compositionally biased region" description="Low complexity" evidence="1">
    <location>
        <begin position="60"/>
        <end position="75"/>
    </location>
</feature>
<dbReference type="RefSeq" id="WP_093251963.1">
    <property type="nucleotide sequence ID" value="NZ_FNGP01000004.1"/>
</dbReference>
<feature type="region of interest" description="Disordered" evidence="1">
    <location>
        <begin position="47"/>
        <end position="82"/>
    </location>
</feature>
<keyword evidence="2" id="KW-0472">Membrane</keyword>
<keyword evidence="2" id="KW-1133">Transmembrane helix</keyword>
<accession>A0A1G9LKA1</accession>
<proteinExistence type="predicted"/>
<protein>
    <submittedName>
        <fullName evidence="3">Uncharacterized protein</fullName>
    </submittedName>
</protein>
<sequence>MTNLGRPRAARPPQRGLSTIAIVSLVATAVIVVLGMVALMLWPGGTPTPSQSASPGPGDPATRPSTPTAPASPSANPHPPGSCVFLSGTPEDPRLQPADCAADGRDGIVYEVVAAHEGIGTCGESMTQYTEYLGDVTTVTLCLAEVLVEGGCYAYTDQLAAVRRVDCPDGDFRVAQLVEEAGAECGPGEDQFSYAEWNRTYCLDSAS</sequence>
<keyword evidence="2" id="KW-0812">Transmembrane</keyword>
<evidence type="ECO:0000313" key="3">
    <source>
        <dbReference type="EMBL" id="SDL62392.1"/>
    </source>
</evidence>
<reference evidence="3 4" key="1">
    <citation type="submission" date="2016-10" db="EMBL/GenBank/DDBJ databases">
        <authorList>
            <person name="de Groot N.N."/>
        </authorList>
    </citation>
    <scope>NUCLEOTIDE SEQUENCE [LARGE SCALE GENOMIC DNA]</scope>
    <source>
        <strain evidence="3 4">CGMCC 1.9159</strain>
    </source>
</reference>
<dbReference type="AlphaFoldDB" id="A0A1G9LKA1"/>
<dbReference type="STRING" id="686624.SAMN04488242_2141"/>
<evidence type="ECO:0000256" key="2">
    <source>
        <dbReference type="SAM" id="Phobius"/>
    </source>
</evidence>
<dbReference type="Proteomes" id="UP000199475">
    <property type="component" value="Unassembled WGS sequence"/>
</dbReference>
<evidence type="ECO:0000256" key="1">
    <source>
        <dbReference type="SAM" id="MobiDB-lite"/>
    </source>
</evidence>
<keyword evidence="4" id="KW-1185">Reference proteome</keyword>
<evidence type="ECO:0000313" key="4">
    <source>
        <dbReference type="Proteomes" id="UP000199475"/>
    </source>
</evidence>